<name>A0AA89APQ6_9ASTE</name>
<dbReference type="Proteomes" id="UP001188597">
    <property type="component" value="Unassembled WGS sequence"/>
</dbReference>
<dbReference type="Gene3D" id="3.30.559.10">
    <property type="entry name" value="Chloramphenicol acetyltransferase-like domain"/>
    <property type="match status" value="2"/>
</dbReference>
<dbReference type="Pfam" id="PF02458">
    <property type="entry name" value="Transferase"/>
    <property type="match status" value="1"/>
</dbReference>
<dbReference type="FunFam" id="3.30.559.10:FF:000008">
    <property type="entry name" value="Tryptamine hydroxycinnamoyl transferase"/>
    <property type="match status" value="1"/>
</dbReference>
<dbReference type="EMBL" id="JAVXUP010001549">
    <property type="protein sequence ID" value="KAK3010380.1"/>
    <property type="molecule type" value="Genomic_DNA"/>
</dbReference>
<keyword evidence="5" id="KW-1185">Reference proteome</keyword>
<dbReference type="PANTHER" id="PTHR31642:SF324">
    <property type="entry name" value="SPERMIDINE HYDROXYCINNAMOYL TRANSFERASE"/>
    <property type="match status" value="1"/>
</dbReference>
<gene>
    <name evidence="4" type="ORF">RJ639_012977</name>
</gene>
<evidence type="ECO:0000313" key="4">
    <source>
        <dbReference type="EMBL" id="KAK3010380.1"/>
    </source>
</evidence>
<reference evidence="4" key="1">
    <citation type="submission" date="2022-12" db="EMBL/GenBank/DDBJ databases">
        <title>Draft genome assemblies for two species of Escallonia (Escalloniales).</title>
        <authorList>
            <person name="Chanderbali A."/>
            <person name="Dervinis C."/>
            <person name="Anghel I."/>
            <person name="Soltis D."/>
            <person name="Soltis P."/>
            <person name="Zapata F."/>
        </authorList>
    </citation>
    <scope>NUCLEOTIDE SEQUENCE</scope>
    <source>
        <strain evidence="4">UCBG64.0493</strain>
        <tissue evidence="4">Leaf</tissue>
    </source>
</reference>
<comment type="caution">
    <text evidence="4">The sequence shown here is derived from an EMBL/GenBank/DDBJ whole genome shotgun (WGS) entry which is preliminary data.</text>
</comment>
<organism evidence="4 5">
    <name type="scientific">Escallonia herrerae</name>
    <dbReference type="NCBI Taxonomy" id="1293975"/>
    <lineage>
        <taxon>Eukaryota</taxon>
        <taxon>Viridiplantae</taxon>
        <taxon>Streptophyta</taxon>
        <taxon>Embryophyta</taxon>
        <taxon>Tracheophyta</taxon>
        <taxon>Spermatophyta</taxon>
        <taxon>Magnoliopsida</taxon>
        <taxon>eudicotyledons</taxon>
        <taxon>Gunneridae</taxon>
        <taxon>Pentapetalae</taxon>
        <taxon>asterids</taxon>
        <taxon>campanulids</taxon>
        <taxon>Escalloniales</taxon>
        <taxon>Escalloniaceae</taxon>
        <taxon>Escallonia</taxon>
    </lineage>
</organism>
<dbReference type="InterPro" id="IPR023213">
    <property type="entry name" value="CAT-like_dom_sf"/>
</dbReference>
<evidence type="ECO:0000313" key="5">
    <source>
        <dbReference type="Proteomes" id="UP001188597"/>
    </source>
</evidence>
<dbReference type="AlphaFoldDB" id="A0AA89APQ6"/>
<evidence type="ECO:0008006" key="6">
    <source>
        <dbReference type="Google" id="ProtNLM"/>
    </source>
</evidence>
<dbReference type="InterPro" id="IPR050317">
    <property type="entry name" value="Plant_Fungal_Acyltransferase"/>
</dbReference>
<accession>A0AA89APQ6</accession>
<sequence>MFHVNCNCLLTVLDIEFYSQAPSACSINDPSMPAKFMHFCALIRVHTHTHTVVRAMLKIKATHTVKPAEVTPTNLMCLSDIDQFRPLTHAPTVYFYRNPGHFTSNINILKDSLSKALVAFYPLAGRLRWIARNRLEIDCNPLGAELLEAESESRIDDFGDFCPTPEIKALTPPIDYTTPIHELPLLLVQVTKFKCGGICVGLAISHVIVDGRSALLFVTEWAKIARGENSDSASPFLDRSILLAQEPARPPKFDHPEFNPPPLLIGHSSHLEEQKKKFVVAMLKLTKEQITKLRDKANEGRANNFYSRYEAVTGHLWRCASKAREHANEQLTAQVIVVDVRNRVEPPIPQSFFGNAITRINATTTAGELVSRPLSYASSKIREAIESVTAEYVMSSLDFVRSQEELSRYRTFHTVGCAAEAAVYFHNPNMQVTSWGGLNLYGADFGWGKELYMGPAAIGTDGKAYFFPAHEEDGSFNVILGLQVAHIDAFKKLFYQDV</sequence>
<evidence type="ECO:0000256" key="1">
    <source>
        <dbReference type="ARBA" id="ARBA00009861"/>
    </source>
</evidence>
<comment type="similarity">
    <text evidence="1">Belongs to the plant acyltransferase family.</text>
</comment>
<dbReference type="PANTHER" id="PTHR31642">
    <property type="entry name" value="TRICHOTHECENE 3-O-ACETYLTRANSFERASE"/>
    <property type="match status" value="1"/>
</dbReference>
<evidence type="ECO:0000256" key="2">
    <source>
        <dbReference type="ARBA" id="ARBA00022679"/>
    </source>
</evidence>
<protein>
    <recommendedName>
        <fullName evidence="6">BAHD acyltransferase</fullName>
    </recommendedName>
</protein>
<evidence type="ECO:0000256" key="3">
    <source>
        <dbReference type="ARBA" id="ARBA00023315"/>
    </source>
</evidence>
<proteinExistence type="inferred from homology"/>
<dbReference type="GO" id="GO:0016747">
    <property type="term" value="F:acyltransferase activity, transferring groups other than amino-acyl groups"/>
    <property type="evidence" value="ECO:0007669"/>
    <property type="project" value="TreeGrafter"/>
</dbReference>
<keyword evidence="3" id="KW-0012">Acyltransferase</keyword>
<keyword evidence="2" id="KW-0808">Transferase</keyword>